<sequence length="218" mass="23958">MSGERSHFEESAGPIAPSRLRASHADRERVVDVLRIAAGDGRLTSDELDDRLEAALTARTMGELAVLTADLPAVARTVGGTPVEVKDVIRIEQQGSSARRDGRWVVPRQMEVFSSWGEVTLDFSQAVITRSTLRIDLDLRGSALNLLTRPGIVVDTDAPATGYARIKTQKVTDAGAPVTLRIELVGQVNYARVLVRPQRRSFRQWLLRERAAHPSRTG</sequence>
<feature type="compositionally biased region" description="Basic and acidic residues" evidence="1">
    <location>
        <begin position="1"/>
        <end position="10"/>
    </location>
</feature>
<evidence type="ECO:0000259" key="2">
    <source>
        <dbReference type="Pfam" id="PF08044"/>
    </source>
</evidence>
<dbReference type="RefSeq" id="WP_345550059.1">
    <property type="nucleotide sequence ID" value="NZ_BAAAZA010000010.1"/>
</dbReference>
<keyword evidence="4" id="KW-1185">Reference proteome</keyword>
<proteinExistence type="predicted"/>
<evidence type="ECO:0000256" key="1">
    <source>
        <dbReference type="SAM" id="MobiDB-lite"/>
    </source>
</evidence>
<dbReference type="PANTHER" id="PTHR40763">
    <property type="entry name" value="MEMBRANE PROTEIN-RELATED"/>
    <property type="match status" value="1"/>
</dbReference>
<comment type="caution">
    <text evidence="3">The sequence shown here is derived from an EMBL/GenBank/DDBJ whole genome shotgun (WGS) entry which is preliminary data.</text>
</comment>
<accession>A0ABP7KDT4</accession>
<protein>
    <submittedName>
        <fullName evidence="3">DUF1707 domain-containing protein</fullName>
    </submittedName>
</protein>
<name>A0ABP7KDT4_9ACTN</name>
<feature type="domain" description="DUF1707" evidence="2">
    <location>
        <begin position="20"/>
        <end position="72"/>
    </location>
</feature>
<evidence type="ECO:0000313" key="4">
    <source>
        <dbReference type="Proteomes" id="UP001501563"/>
    </source>
</evidence>
<dbReference type="InterPro" id="IPR012551">
    <property type="entry name" value="DUF1707_SHOCT-like"/>
</dbReference>
<evidence type="ECO:0000313" key="3">
    <source>
        <dbReference type="EMBL" id="GAA3872115.1"/>
    </source>
</evidence>
<reference evidence="4" key="1">
    <citation type="journal article" date="2019" name="Int. J. Syst. Evol. Microbiol.">
        <title>The Global Catalogue of Microorganisms (GCM) 10K type strain sequencing project: providing services to taxonomists for standard genome sequencing and annotation.</title>
        <authorList>
            <consortium name="The Broad Institute Genomics Platform"/>
            <consortium name="The Broad Institute Genome Sequencing Center for Infectious Disease"/>
            <person name="Wu L."/>
            <person name="Ma J."/>
        </authorList>
    </citation>
    <scope>NUCLEOTIDE SEQUENCE [LARGE SCALE GENOMIC DNA]</scope>
    <source>
        <strain evidence="4">JCM 16578</strain>
    </source>
</reference>
<gene>
    <name evidence="3" type="ORF">GCM10022207_41970</name>
</gene>
<dbReference type="EMBL" id="BAAAZA010000010">
    <property type="protein sequence ID" value="GAA3872115.1"/>
    <property type="molecule type" value="Genomic_DNA"/>
</dbReference>
<dbReference type="PANTHER" id="PTHR40763:SF5">
    <property type="entry name" value="MEMBRANE PROTEIN"/>
    <property type="match status" value="1"/>
</dbReference>
<organism evidence="3 4">
    <name type="scientific">Streptomyces lannensis</name>
    <dbReference type="NCBI Taxonomy" id="766498"/>
    <lineage>
        <taxon>Bacteria</taxon>
        <taxon>Bacillati</taxon>
        <taxon>Actinomycetota</taxon>
        <taxon>Actinomycetes</taxon>
        <taxon>Kitasatosporales</taxon>
        <taxon>Streptomycetaceae</taxon>
        <taxon>Streptomyces</taxon>
    </lineage>
</organism>
<dbReference type="Proteomes" id="UP001501563">
    <property type="component" value="Unassembled WGS sequence"/>
</dbReference>
<feature type="region of interest" description="Disordered" evidence="1">
    <location>
        <begin position="1"/>
        <end position="21"/>
    </location>
</feature>
<dbReference type="Pfam" id="PF08044">
    <property type="entry name" value="DUF1707"/>
    <property type="match status" value="1"/>
</dbReference>